<feature type="transmembrane region" description="Helical" evidence="7">
    <location>
        <begin position="115"/>
        <end position="143"/>
    </location>
</feature>
<feature type="transmembrane region" description="Helical" evidence="7">
    <location>
        <begin position="215"/>
        <end position="233"/>
    </location>
</feature>
<evidence type="ECO:0000256" key="3">
    <source>
        <dbReference type="ARBA" id="ARBA00022692"/>
    </source>
</evidence>
<dbReference type="PANTHER" id="PTHR11616:SF240">
    <property type="entry name" value="BLOATED TUBULES, ISOFORM B-RELATED"/>
    <property type="match status" value="1"/>
</dbReference>
<evidence type="ECO:0000256" key="1">
    <source>
        <dbReference type="ARBA" id="ARBA00004141"/>
    </source>
</evidence>
<evidence type="ECO:0000256" key="7">
    <source>
        <dbReference type="SAM" id="Phobius"/>
    </source>
</evidence>
<dbReference type="Pfam" id="PF00209">
    <property type="entry name" value="SNF"/>
    <property type="match status" value="1"/>
</dbReference>
<keyword evidence="6" id="KW-0769">Symport</keyword>
<comment type="similarity">
    <text evidence="6">Belongs to the sodium:neurotransmitter symporter (SNF) (TC 2.A.22) family.</text>
</comment>
<evidence type="ECO:0000256" key="2">
    <source>
        <dbReference type="ARBA" id="ARBA00022448"/>
    </source>
</evidence>
<dbReference type="GO" id="GO:0035725">
    <property type="term" value="P:sodium ion transmembrane transport"/>
    <property type="evidence" value="ECO:0007669"/>
    <property type="project" value="TreeGrafter"/>
</dbReference>
<dbReference type="Proteomes" id="UP001295684">
    <property type="component" value="Unassembled WGS sequence"/>
</dbReference>
<evidence type="ECO:0000256" key="6">
    <source>
        <dbReference type="RuleBase" id="RU003732"/>
    </source>
</evidence>
<dbReference type="PROSITE" id="PS00610">
    <property type="entry name" value="NA_NEUROTRAN_SYMP_1"/>
    <property type="match status" value="1"/>
</dbReference>
<keyword evidence="4 7" id="KW-1133">Transmembrane helix</keyword>
<reference evidence="8" key="1">
    <citation type="submission" date="2023-07" db="EMBL/GenBank/DDBJ databases">
        <authorList>
            <consortium name="AG Swart"/>
            <person name="Singh M."/>
            <person name="Singh A."/>
            <person name="Seah K."/>
            <person name="Emmerich C."/>
        </authorList>
    </citation>
    <scope>NUCLEOTIDE SEQUENCE</scope>
    <source>
        <strain evidence="8">DP1</strain>
    </source>
</reference>
<evidence type="ECO:0000313" key="9">
    <source>
        <dbReference type="Proteomes" id="UP001295684"/>
    </source>
</evidence>
<accession>A0AAD2DA74</accession>
<gene>
    <name evidence="8" type="ORF">ECRASSUSDP1_LOCUS28524</name>
</gene>
<keyword evidence="5 7" id="KW-0472">Membrane</keyword>
<dbReference type="PRINTS" id="PR00176">
    <property type="entry name" value="NANEUSMPORT"/>
</dbReference>
<dbReference type="AlphaFoldDB" id="A0AAD2DA74"/>
<protein>
    <recommendedName>
        <fullName evidence="6">Transporter</fullName>
    </recommendedName>
</protein>
<comment type="subcellular location">
    <subcellularLocation>
        <location evidence="1">Membrane</location>
        <topology evidence="1">Multi-pass membrane protein</topology>
    </subcellularLocation>
</comment>
<name>A0AAD2DA74_EUPCR</name>
<comment type="caution">
    <text evidence="8">The sequence shown here is derived from an EMBL/GenBank/DDBJ whole genome shotgun (WGS) entry which is preliminary data.</text>
</comment>
<sequence length="282" mass="32536">MERNGEFRNTSSENCSEIQSFEVSVKTNDNDKAKGTFNNQIQFLLTALGSAVGYGNIWRFPYMLYKHGGGAFFVPYLFCLFFLIFPFYYMEVAFGQMYKKALHRYYDSIHPKLTGLSITVAMINFFFALFQLCLISWCFSFLINSFQDPLPWAPKLDEDGNISEFSSDYFIKEFLDKSDSMFDIRSYNPTIMFSSIIMVAFVFFSLYRGIHSAKYLSYVIVPLPYFILGVMFVKGITLEGFSSGWAYLYKPDWSKLCTLSIWSDAAGQAFTQQDLLKTLLLS</sequence>
<keyword evidence="2 6" id="KW-0813">Transport</keyword>
<feature type="transmembrane region" description="Helical" evidence="7">
    <location>
        <begin position="190"/>
        <end position="208"/>
    </location>
</feature>
<proteinExistence type="inferred from homology"/>
<dbReference type="PANTHER" id="PTHR11616">
    <property type="entry name" value="SODIUM/CHLORIDE DEPENDENT TRANSPORTER"/>
    <property type="match status" value="1"/>
</dbReference>
<evidence type="ECO:0000256" key="4">
    <source>
        <dbReference type="ARBA" id="ARBA00022989"/>
    </source>
</evidence>
<feature type="transmembrane region" description="Helical" evidence="7">
    <location>
        <begin position="41"/>
        <end position="60"/>
    </location>
</feature>
<evidence type="ECO:0000313" key="8">
    <source>
        <dbReference type="EMBL" id="CAI2386899.1"/>
    </source>
</evidence>
<dbReference type="InterPro" id="IPR037272">
    <property type="entry name" value="SNS_sf"/>
</dbReference>
<dbReference type="GO" id="GO:0015293">
    <property type="term" value="F:symporter activity"/>
    <property type="evidence" value="ECO:0007669"/>
    <property type="project" value="UniProtKB-KW"/>
</dbReference>
<dbReference type="EMBL" id="CAMPGE010029429">
    <property type="protein sequence ID" value="CAI2386899.1"/>
    <property type="molecule type" value="Genomic_DNA"/>
</dbReference>
<keyword evidence="3 6" id="KW-0812">Transmembrane</keyword>
<dbReference type="SUPFAM" id="SSF161070">
    <property type="entry name" value="SNF-like"/>
    <property type="match status" value="1"/>
</dbReference>
<evidence type="ECO:0000256" key="5">
    <source>
        <dbReference type="ARBA" id="ARBA00023136"/>
    </source>
</evidence>
<organism evidence="8 9">
    <name type="scientific">Euplotes crassus</name>
    <dbReference type="NCBI Taxonomy" id="5936"/>
    <lineage>
        <taxon>Eukaryota</taxon>
        <taxon>Sar</taxon>
        <taxon>Alveolata</taxon>
        <taxon>Ciliophora</taxon>
        <taxon>Intramacronucleata</taxon>
        <taxon>Spirotrichea</taxon>
        <taxon>Hypotrichia</taxon>
        <taxon>Euplotida</taxon>
        <taxon>Euplotidae</taxon>
        <taxon>Moneuplotes</taxon>
    </lineage>
</organism>
<dbReference type="PROSITE" id="PS50267">
    <property type="entry name" value="NA_NEUROTRAN_SYMP_3"/>
    <property type="match status" value="1"/>
</dbReference>
<feature type="transmembrane region" description="Helical" evidence="7">
    <location>
        <begin position="72"/>
        <end position="94"/>
    </location>
</feature>
<dbReference type="GO" id="GO:0005886">
    <property type="term" value="C:plasma membrane"/>
    <property type="evidence" value="ECO:0007669"/>
    <property type="project" value="TreeGrafter"/>
</dbReference>
<keyword evidence="9" id="KW-1185">Reference proteome</keyword>
<dbReference type="InterPro" id="IPR000175">
    <property type="entry name" value="Na/ntran_symport"/>
</dbReference>